<comment type="caution">
    <text evidence="1">The sequence shown here is derived from an EMBL/GenBank/DDBJ whole genome shotgun (WGS) entry which is preliminary data.</text>
</comment>
<name>A0AAX1UG22_CERSP</name>
<protein>
    <submittedName>
        <fullName evidence="1">Uncharacterized protein</fullName>
    </submittedName>
</protein>
<reference evidence="1 2" key="1">
    <citation type="submission" date="2018-08" db="EMBL/GenBank/DDBJ databases">
        <title>Draft genome sequence of Rhodobacter sphaeroides FY.</title>
        <authorList>
            <person name="Rayyan A."/>
            <person name="Meyer T.E."/>
            <person name="Kyndt J.A."/>
        </authorList>
    </citation>
    <scope>NUCLEOTIDE SEQUENCE [LARGE SCALE GENOMIC DNA]</scope>
    <source>
        <strain evidence="1 2">FY</strain>
    </source>
</reference>
<gene>
    <name evidence="1" type="ORF">D1114_19840</name>
</gene>
<dbReference type="RefSeq" id="WP_119001189.1">
    <property type="nucleotide sequence ID" value="NZ_QWGP01000032.1"/>
</dbReference>
<dbReference type="AlphaFoldDB" id="A0AAX1UG22"/>
<organism evidence="1 2">
    <name type="scientific">Cereibacter sphaeroides</name>
    <name type="common">Rhodobacter sphaeroides</name>
    <dbReference type="NCBI Taxonomy" id="1063"/>
    <lineage>
        <taxon>Bacteria</taxon>
        <taxon>Pseudomonadati</taxon>
        <taxon>Pseudomonadota</taxon>
        <taxon>Alphaproteobacteria</taxon>
        <taxon>Rhodobacterales</taxon>
        <taxon>Paracoccaceae</taxon>
        <taxon>Cereibacter</taxon>
    </lineage>
</organism>
<sequence>MQTAPQIVVTRIGDNGAREIVSELPFGSWGLKTAMGLAYDLGEQIRAAGRDPSAFIQIAIGDMDWPVHDAIDDMIMLDAVDYPTKLGMLEELFERFAPGFVETTEGRLAHLSEADRETYAEISVGTEKQLAYAQGLFLEDHIRERRMRQLLDSMHELEGADVHTSIKMAAATLLIQVPKCSVFWIEEANSADIREMILSRVYNQPRPHQSRWAVRLGEQVDKALLT</sequence>
<dbReference type="EMBL" id="QWGP01000032">
    <property type="protein sequence ID" value="RHZ91566.1"/>
    <property type="molecule type" value="Genomic_DNA"/>
</dbReference>
<accession>A0AAX1UG22</accession>
<evidence type="ECO:0000313" key="2">
    <source>
        <dbReference type="Proteomes" id="UP000266305"/>
    </source>
</evidence>
<proteinExistence type="predicted"/>
<dbReference type="Proteomes" id="UP000266305">
    <property type="component" value="Unassembled WGS sequence"/>
</dbReference>
<evidence type="ECO:0000313" key="1">
    <source>
        <dbReference type="EMBL" id="RHZ91566.1"/>
    </source>
</evidence>